<dbReference type="GO" id="GO:0005886">
    <property type="term" value="C:plasma membrane"/>
    <property type="evidence" value="ECO:0007669"/>
    <property type="project" value="UniProtKB-SubCell"/>
</dbReference>
<dbReference type="PANTHER" id="PTHR43045">
    <property type="entry name" value="SHIKIMATE TRANSPORTER"/>
    <property type="match status" value="1"/>
</dbReference>
<organism evidence="9 10">
    <name type="scientific">Candidatus Marsarchaeota G1 archaeon OSP_D</name>
    <dbReference type="NCBI Taxonomy" id="1978155"/>
    <lineage>
        <taxon>Archaea</taxon>
        <taxon>Candidatus Marsarchaeota</taxon>
        <taxon>Candidatus Marsarchaeota group 1</taxon>
    </lineage>
</organism>
<dbReference type="SUPFAM" id="SSF103473">
    <property type="entry name" value="MFS general substrate transporter"/>
    <property type="match status" value="1"/>
</dbReference>
<dbReference type="GO" id="GO:0022857">
    <property type="term" value="F:transmembrane transporter activity"/>
    <property type="evidence" value="ECO:0007669"/>
    <property type="project" value="InterPro"/>
</dbReference>
<feature type="transmembrane region" description="Helical" evidence="7">
    <location>
        <begin position="251"/>
        <end position="270"/>
    </location>
</feature>
<feature type="transmembrane region" description="Helical" evidence="7">
    <location>
        <begin position="317"/>
        <end position="335"/>
    </location>
</feature>
<feature type="transmembrane region" description="Helical" evidence="7">
    <location>
        <begin position="290"/>
        <end position="310"/>
    </location>
</feature>
<keyword evidence="6 7" id="KW-0472">Membrane</keyword>
<protein>
    <recommendedName>
        <fullName evidence="8">Major facilitator superfamily (MFS) profile domain-containing protein</fullName>
    </recommendedName>
</protein>
<feature type="transmembrane region" description="Helical" evidence="7">
    <location>
        <begin position="195"/>
        <end position="216"/>
    </location>
</feature>
<dbReference type="InterPro" id="IPR020846">
    <property type="entry name" value="MFS_dom"/>
</dbReference>
<feature type="transmembrane region" description="Helical" evidence="7">
    <location>
        <begin position="94"/>
        <end position="113"/>
    </location>
</feature>
<proteinExistence type="predicted"/>
<dbReference type="PANTHER" id="PTHR43045:SF7">
    <property type="entry name" value="MAJOR FACILITATOR SUPERFAMILY TRANSPORTER"/>
    <property type="match status" value="1"/>
</dbReference>
<evidence type="ECO:0000313" key="10">
    <source>
        <dbReference type="Proteomes" id="UP000240880"/>
    </source>
</evidence>
<evidence type="ECO:0000259" key="8">
    <source>
        <dbReference type="PROSITE" id="PS50850"/>
    </source>
</evidence>
<dbReference type="Pfam" id="PF00083">
    <property type="entry name" value="Sugar_tr"/>
    <property type="match status" value="1"/>
</dbReference>
<dbReference type="Proteomes" id="UP000240880">
    <property type="component" value="Unassembled WGS sequence"/>
</dbReference>
<dbReference type="InterPro" id="IPR005829">
    <property type="entry name" value="Sugar_transporter_CS"/>
</dbReference>
<keyword evidence="4 7" id="KW-0812">Transmembrane</keyword>
<dbReference type="PROSITE" id="PS00217">
    <property type="entry name" value="SUGAR_TRANSPORT_2"/>
    <property type="match status" value="1"/>
</dbReference>
<evidence type="ECO:0000256" key="7">
    <source>
        <dbReference type="SAM" id="Phobius"/>
    </source>
</evidence>
<keyword evidence="3" id="KW-1003">Cell membrane</keyword>
<accession>A0A2R6A5U2</accession>
<gene>
    <name evidence="9" type="ORF">B9Q01_10590</name>
</gene>
<dbReference type="Gene3D" id="1.20.1250.20">
    <property type="entry name" value="MFS general substrate transporter like domains"/>
    <property type="match status" value="1"/>
</dbReference>
<dbReference type="FunFam" id="1.20.1250.20:FF:000001">
    <property type="entry name" value="Dicarboxylate MFS transporter"/>
    <property type="match status" value="1"/>
</dbReference>
<evidence type="ECO:0000256" key="2">
    <source>
        <dbReference type="ARBA" id="ARBA00022448"/>
    </source>
</evidence>
<comment type="caution">
    <text evidence="9">The sequence shown here is derived from an EMBL/GenBank/DDBJ whole genome shotgun (WGS) entry which is preliminary data.</text>
</comment>
<sequence length="461" mass="50474">MPVESSAGTSFNREKIFSNLRFVVAASSIGTLIDWYDFFVFGILAINIGKAFFPSTNPIASLLDTFAAFAVGFLGRPLGGIIFGRFGDKVGRRYSFLTTILTMGIATLLLGLLPTYAQIGIAASILVFILRIIQGLGVGGEYGGAFIYIGENAPDERRGFYGSFLQITAGFGIVLAIVLSLLTRLSLGSTAFSDWGWRLPFVYAIFLVALAAYLRWRLQETPIYQKLREAGKTSKSPLKESLTSLPNWKKMLIGAIAGSAGVGTTFYTANLYSLSFLTNFAKIGGINAEIVTLSAIVISAPFQIFFGWFSDRIGRKWLIALGYLFSAIIYFPVYITMLKLSHPPNLLALFGLVFVQLFFLAMSYGPMPAWFVEYFPARIRFTSLNFAWSLGVIIGGFQPFIATAIVAATHNPIDSLAYSVGVSLIAFIVAAFVLKETSHTKIWQEVEPAMQQDAKTAESKK</sequence>
<feature type="transmembrane region" description="Helical" evidence="7">
    <location>
        <begin position="20"/>
        <end position="46"/>
    </location>
</feature>
<dbReference type="InterPro" id="IPR005828">
    <property type="entry name" value="MFS_sugar_transport-like"/>
</dbReference>
<dbReference type="InterPro" id="IPR036259">
    <property type="entry name" value="MFS_trans_sf"/>
</dbReference>
<evidence type="ECO:0000256" key="4">
    <source>
        <dbReference type="ARBA" id="ARBA00022692"/>
    </source>
</evidence>
<dbReference type="EMBL" id="NEXC01000179">
    <property type="protein sequence ID" value="PSN81708.1"/>
    <property type="molecule type" value="Genomic_DNA"/>
</dbReference>
<reference evidence="9 10" key="1">
    <citation type="submission" date="2017-04" db="EMBL/GenBank/DDBJ databases">
        <title>Novel microbial lineages endemic to geothermal iron-oxide mats fill important gaps in the evolutionary history of Archaea.</title>
        <authorList>
            <person name="Jay Z.J."/>
            <person name="Beam J.P."/>
            <person name="Dlakic M."/>
            <person name="Rusch D.B."/>
            <person name="Kozubal M.A."/>
            <person name="Inskeep W.P."/>
        </authorList>
    </citation>
    <scope>NUCLEOTIDE SEQUENCE [LARGE SCALE GENOMIC DNA]</scope>
    <source>
        <strain evidence="9">OSP_D</strain>
    </source>
</reference>
<evidence type="ECO:0000313" key="9">
    <source>
        <dbReference type="EMBL" id="PSN81708.1"/>
    </source>
</evidence>
<keyword evidence="5 7" id="KW-1133">Transmembrane helix</keyword>
<name>A0A2R6A5U2_9ARCH</name>
<evidence type="ECO:0000256" key="3">
    <source>
        <dbReference type="ARBA" id="ARBA00022475"/>
    </source>
</evidence>
<dbReference type="AlphaFoldDB" id="A0A2R6A5U2"/>
<feature type="transmembrane region" description="Helical" evidence="7">
    <location>
        <begin position="160"/>
        <end position="183"/>
    </location>
</feature>
<keyword evidence="2" id="KW-0813">Transport</keyword>
<feature type="transmembrane region" description="Helical" evidence="7">
    <location>
        <begin position="119"/>
        <end position="139"/>
    </location>
</feature>
<dbReference type="PROSITE" id="PS50850">
    <property type="entry name" value="MFS"/>
    <property type="match status" value="1"/>
</dbReference>
<comment type="subcellular location">
    <subcellularLocation>
        <location evidence="1">Cell membrane</location>
        <topology evidence="1">Multi-pass membrane protein</topology>
    </subcellularLocation>
</comment>
<evidence type="ECO:0000256" key="6">
    <source>
        <dbReference type="ARBA" id="ARBA00023136"/>
    </source>
</evidence>
<feature type="transmembrane region" description="Helical" evidence="7">
    <location>
        <begin position="66"/>
        <end position="87"/>
    </location>
</feature>
<feature type="transmembrane region" description="Helical" evidence="7">
    <location>
        <begin position="347"/>
        <end position="365"/>
    </location>
</feature>
<evidence type="ECO:0000256" key="5">
    <source>
        <dbReference type="ARBA" id="ARBA00022989"/>
    </source>
</evidence>
<feature type="transmembrane region" description="Helical" evidence="7">
    <location>
        <begin position="415"/>
        <end position="434"/>
    </location>
</feature>
<feature type="domain" description="Major facilitator superfamily (MFS) profile" evidence="8">
    <location>
        <begin position="23"/>
        <end position="438"/>
    </location>
</feature>
<feature type="transmembrane region" description="Helical" evidence="7">
    <location>
        <begin position="386"/>
        <end position="409"/>
    </location>
</feature>
<evidence type="ECO:0000256" key="1">
    <source>
        <dbReference type="ARBA" id="ARBA00004651"/>
    </source>
</evidence>